<feature type="compositionally biased region" description="Basic and acidic residues" evidence="3">
    <location>
        <begin position="1320"/>
        <end position="1330"/>
    </location>
</feature>
<organism evidence="5 6">
    <name type="scientific">Diacronema lutheri</name>
    <name type="common">Unicellular marine alga</name>
    <name type="synonym">Monochrysis lutheri</name>
    <dbReference type="NCBI Taxonomy" id="2081491"/>
    <lineage>
        <taxon>Eukaryota</taxon>
        <taxon>Haptista</taxon>
        <taxon>Haptophyta</taxon>
        <taxon>Pavlovophyceae</taxon>
        <taxon>Pavlovales</taxon>
        <taxon>Pavlovaceae</taxon>
        <taxon>Diacronema</taxon>
    </lineage>
</organism>
<accession>A0A8J5XR92</accession>
<dbReference type="EMBL" id="JAGTXO010000006">
    <property type="protein sequence ID" value="KAG8467566.1"/>
    <property type="molecule type" value="Genomic_DNA"/>
</dbReference>
<gene>
    <name evidence="5" type="ORF">KFE25_000882</name>
</gene>
<feature type="compositionally biased region" description="Low complexity" evidence="3">
    <location>
        <begin position="968"/>
        <end position="981"/>
    </location>
</feature>
<dbReference type="InterPro" id="IPR006671">
    <property type="entry name" value="Cyclin_N"/>
</dbReference>
<dbReference type="SMART" id="SM00368">
    <property type="entry name" value="LRR_RI"/>
    <property type="match status" value="7"/>
</dbReference>
<dbReference type="InterPro" id="IPR036047">
    <property type="entry name" value="F-box-like_dom_sf"/>
</dbReference>
<dbReference type="PANTHER" id="PTHR24111">
    <property type="entry name" value="LEUCINE-RICH REPEAT-CONTAINING PROTEIN 34"/>
    <property type="match status" value="1"/>
</dbReference>
<dbReference type="Pfam" id="PF13516">
    <property type="entry name" value="LRR_6"/>
    <property type="match status" value="2"/>
</dbReference>
<feature type="region of interest" description="Disordered" evidence="3">
    <location>
        <begin position="1310"/>
        <end position="1330"/>
    </location>
</feature>
<dbReference type="InterPro" id="IPR001611">
    <property type="entry name" value="Leu-rich_rpt"/>
</dbReference>
<feature type="compositionally biased region" description="Gly residues" evidence="3">
    <location>
        <begin position="434"/>
        <end position="444"/>
    </location>
</feature>
<dbReference type="Proteomes" id="UP000751190">
    <property type="component" value="Unassembled WGS sequence"/>
</dbReference>
<proteinExistence type="inferred from homology"/>
<feature type="compositionally biased region" description="Low complexity" evidence="3">
    <location>
        <begin position="1048"/>
        <end position="1070"/>
    </location>
</feature>
<evidence type="ECO:0000313" key="6">
    <source>
        <dbReference type="Proteomes" id="UP000751190"/>
    </source>
</evidence>
<dbReference type="InterPro" id="IPR052201">
    <property type="entry name" value="LRR-containing_regulator"/>
</dbReference>
<dbReference type="SMART" id="SM00385">
    <property type="entry name" value="CYCLIN"/>
    <property type="match status" value="2"/>
</dbReference>
<feature type="compositionally biased region" description="Gly residues" evidence="3">
    <location>
        <begin position="1015"/>
        <end position="1033"/>
    </location>
</feature>
<feature type="region of interest" description="Disordered" evidence="3">
    <location>
        <begin position="482"/>
        <end position="520"/>
    </location>
</feature>
<dbReference type="OrthoDB" id="5590282at2759"/>
<dbReference type="SUPFAM" id="SSF47954">
    <property type="entry name" value="Cyclin-like"/>
    <property type="match status" value="2"/>
</dbReference>
<evidence type="ECO:0000313" key="5">
    <source>
        <dbReference type="EMBL" id="KAG8467566.1"/>
    </source>
</evidence>
<evidence type="ECO:0000256" key="2">
    <source>
        <dbReference type="RuleBase" id="RU000383"/>
    </source>
</evidence>
<dbReference type="Pfam" id="PF00134">
    <property type="entry name" value="Cyclin_N"/>
    <property type="match status" value="1"/>
</dbReference>
<keyword evidence="2" id="KW-0195">Cyclin</keyword>
<feature type="region of interest" description="Disordered" evidence="3">
    <location>
        <begin position="1007"/>
        <end position="1070"/>
    </location>
</feature>
<evidence type="ECO:0000259" key="4">
    <source>
        <dbReference type="PROSITE" id="PS50181"/>
    </source>
</evidence>
<dbReference type="InterPro" id="IPR032675">
    <property type="entry name" value="LRR_dom_sf"/>
</dbReference>
<feature type="domain" description="F-box" evidence="4">
    <location>
        <begin position="6"/>
        <end position="52"/>
    </location>
</feature>
<dbReference type="PANTHER" id="PTHR24111:SF0">
    <property type="entry name" value="LEUCINE-RICH REPEAT-CONTAINING PROTEIN"/>
    <property type="match status" value="1"/>
</dbReference>
<dbReference type="InterPro" id="IPR036915">
    <property type="entry name" value="Cyclin-like_sf"/>
</dbReference>
<keyword evidence="1" id="KW-0677">Repeat</keyword>
<sequence>MALVQDFLSCRFPSELIVHIVRVIDCWDLVAMCRANPEWGALIDAERLWLKASQHRWPHVVGGPQQPLPGEPGDGAVFTTGPGPAPLATPPWAHTLDGSARWTLPSDCEFRRTRLPPPPAAGAPSDAWCRFYLTQEAFELMSVPTDEKFAAPRRARLSALERALRWCSPLVRHAVALGEDAAPALRQLRELRSLTIASAGDVTSAVGGAIAQMHDLESLVVVDSISSEHHAADVVGAVTQSCARLRELDIASATLNEEAWKYVLRGLRTAHTLHWLDSLSLVGCGLTDARCIELCRALAQQRALRHLNLSANCLTHAAIVGGIAILVSGEAEAAPSPKSSVVKPVTDGRASAPAPRAQRSIIALAAAVDAGATSLDVGGNGAGAGSGAGAAVDARADHASPSAALLAPLSLDDAAADSAPRAMDYGEHSRADGDGGGEPNGEGDAGAAARAAQPAWQRLTGHWGTASDGAAARAHAAAAETAADARASAADNARSTGSPAAPRAHGGNGGGTSADGAGARERARPACQLVSIDLSLNPLAAEGTAALAECLKRCASIERLTLQYVTLYSREAANLLGALLGADLPLTSLNLSFNYISACGSPVEQIAAQLGANHALRELRLRRCCIGGWRRARALARGLMSNSSLTAIDLSYNGLGAAQATQASSSSLSLAVGTLCQAFAKNASLRSVDLSHNALGDAGCAAVVQAALEGRSMAWLDLQSNGVSVRGLRAVTAQLAAGGHSWLPVALHTHARHVRVASANLATVAFDGAVATADAADAGAAGAAAAMADDARALGCSQPYSDGERLFCEWPVERGADGAARGSGGSQRGALCVDLQGNLTLSQLVVDAAEEAEAAAGALAARRLASPWEQAARVRAARDGAARTAPLERALTVDSTWCGGAPAVAALAPADAAPAGAPVDTAATAADAGDELAADGADVGADLPGGAGERPLASALAKRKERGWDAAAADAVAPAADGARAPSREPSAGLRLDEEHAMSLMLLRDAEDEEDEADGGGSVDGGGAAADSGGGAECGDANGARRARAPRAPRAAPAAAAAGTSAAADRPRRPLLSRAPPAVLREIAQHGFSLLPSPCHMSGQKEVNPSMRMILVDWLIELFEELQLPSHALLAGVHAVDRYLSAVAVHKESLQLVGAVSLMLCSNNYCKLLAQDGDPPELRGLATADDVVYWTDNTYTIDEVTAMEAKLMISLGLGLGGVSSAYRSPLDYLIKFAALLPLTDEMLSVAHEILLRSTREYQLLRYEPSLLAATVLVIAVRSCLAQSATRAEQQRQRALDGPVASFADAGGEKEARGAALPAPHDADDSPDERTLYACTGHSVAEQGLLGPLTAV</sequence>
<evidence type="ECO:0000256" key="1">
    <source>
        <dbReference type="ARBA" id="ARBA00022737"/>
    </source>
</evidence>
<name>A0A8J5XR92_DIALT</name>
<dbReference type="InterPro" id="IPR001810">
    <property type="entry name" value="F-box_dom"/>
</dbReference>
<dbReference type="SUPFAM" id="SSF81383">
    <property type="entry name" value="F-box domain"/>
    <property type="match status" value="1"/>
</dbReference>
<dbReference type="PROSITE" id="PS50181">
    <property type="entry name" value="FBOX"/>
    <property type="match status" value="1"/>
</dbReference>
<keyword evidence="6" id="KW-1185">Reference proteome</keyword>
<dbReference type="Gene3D" id="3.80.10.10">
    <property type="entry name" value="Ribonuclease Inhibitor"/>
    <property type="match status" value="2"/>
</dbReference>
<dbReference type="CDD" id="cd00043">
    <property type="entry name" value="CYCLIN_SF"/>
    <property type="match status" value="1"/>
</dbReference>
<feature type="region of interest" description="Disordered" evidence="3">
    <location>
        <begin position="968"/>
        <end position="994"/>
    </location>
</feature>
<feature type="compositionally biased region" description="Basic and acidic residues" evidence="3">
    <location>
        <begin position="424"/>
        <end position="433"/>
    </location>
</feature>
<comment type="similarity">
    <text evidence="2">Belongs to the cyclin family.</text>
</comment>
<feature type="compositionally biased region" description="Low complexity" evidence="3">
    <location>
        <begin position="482"/>
        <end position="496"/>
    </location>
</feature>
<feature type="region of interest" description="Disordered" evidence="3">
    <location>
        <begin position="419"/>
        <end position="454"/>
    </location>
</feature>
<dbReference type="SUPFAM" id="SSF52047">
    <property type="entry name" value="RNI-like"/>
    <property type="match status" value="2"/>
</dbReference>
<comment type="caution">
    <text evidence="5">The sequence shown here is derived from an EMBL/GenBank/DDBJ whole genome shotgun (WGS) entry which is preliminary data.</text>
</comment>
<reference evidence="5" key="1">
    <citation type="submission" date="2021-05" db="EMBL/GenBank/DDBJ databases">
        <title>The genome of the haptophyte Pavlova lutheri (Diacronema luteri, Pavlovales) - a model for lipid biosynthesis in eukaryotic algae.</title>
        <authorList>
            <person name="Hulatt C.J."/>
            <person name="Posewitz M.C."/>
        </authorList>
    </citation>
    <scope>NUCLEOTIDE SEQUENCE</scope>
    <source>
        <strain evidence="5">NIVA-4/92</strain>
    </source>
</reference>
<dbReference type="InterPro" id="IPR013763">
    <property type="entry name" value="Cyclin-like_dom"/>
</dbReference>
<dbReference type="Gene3D" id="1.10.472.10">
    <property type="entry name" value="Cyclin-like"/>
    <property type="match status" value="2"/>
</dbReference>
<evidence type="ECO:0000256" key="3">
    <source>
        <dbReference type="SAM" id="MobiDB-lite"/>
    </source>
</evidence>
<feature type="compositionally biased region" description="Low complexity" evidence="3">
    <location>
        <begin position="445"/>
        <end position="454"/>
    </location>
</feature>
<protein>
    <recommendedName>
        <fullName evidence="4">F-box domain-containing protein</fullName>
    </recommendedName>
</protein>